<proteinExistence type="inferred from homology"/>
<organism evidence="6 7">
    <name type="scientific">Succinatimonas hippei (strain DSM 22608 / JCM 16073 / KCTC 15190 / YIT 12066)</name>
    <dbReference type="NCBI Taxonomy" id="762983"/>
    <lineage>
        <taxon>Bacteria</taxon>
        <taxon>Pseudomonadati</taxon>
        <taxon>Pseudomonadota</taxon>
        <taxon>Gammaproteobacteria</taxon>
        <taxon>Aeromonadales</taxon>
        <taxon>Succinivibrionaceae</taxon>
        <taxon>Succinatimonas</taxon>
    </lineage>
</organism>
<dbReference type="PANTHER" id="PTHR35936">
    <property type="entry name" value="MEMBRANE-BOUND LYTIC MUREIN TRANSGLYCOSYLASE F"/>
    <property type="match status" value="1"/>
</dbReference>
<dbReference type="SMART" id="SM00062">
    <property type="entry name" value="PBPb"/>
    <property type="match status" value="1"/>
</dbReference>
<feature type="signal peptide" evidence="3">
    <location>
        <begin position="1"/>
        <end position="23"/>
    </location>
</feature>
<protein>
    <submittedName>
        <fullName evidence="6">ABC transporter, substrate-binding protein, family 3</fullName>
    </submittedName>
</protein>
<dbReference type="InterPro" id="IPR001320">
    <property type="entry name" value="Iontro_rcpt_C"/>
</dbReference>
<evidence type="ECO:0000256" key="2">
    <source>
        <dbReference type="ARBA" id="ARBA00022729"/>
    </source>
</evidence>
<dbReference type="GO" id="GO:0015276">
    <property type="term" value="F:ligand-gated monoatomic ion channel activity"/>
    <property type="evidence" value="ECO:0007669"/>
    <property type="project" value="InterPro"/>
</dbReference>
<feature type="chain" id="PRO_5003224145" evidence="3">
    <location>
        <begin position="24"/>
        <end position="251"/>
    </location>
</feature>
<evidence type="ECO:0000259" key="4">
    <source>
        <dbReference type="SMART" id="SM00062"/>
    </source>
</evidence>
<comment type="similarity">
    <text evidence="1">Belongs to the bacterial solute-binding protein 3 family.</text>
</comment>
<dbReference type="OrthoDB" id="9768183at2"/>
<keyword evidence="2 3" id="KW-0732">Signal</keyword>
<comment type="caution">
    <text evidence="6">The sequence shown here is derived from an EMBL/GenBank/DDBJ whole genome shotgun (WGS) entry which is preliminary data.</text>
</comment>
<gene>
    <name evidence="6" type="ORF">HMPREF9444_00049</name>
</gene>
<dbReference type="AlphaFoldDB" id="E8LH91"/>
<evidence type="ECO:0000313" key="7">
    <source>
        <dbReference type="Proteomes" id="UP000018458"/>
    </source>
</evidence>
<dbReference type="GO" id="GO:0016020">
    <property type="term" value="C:membrane"/>
    <property type="evidence" value="ECO:0007669"/>
    <property type="project" value="InterPro"/>
</dbReference>
<dbReference type="eggNOG" id="COG0834">
    <property type="taxonomic scope" value="Bacteria"/>
</dbReference>
<evidence type="ECO:0000256" key="1">
    <source>
        <dbReference type="ARBA" id="ARBA00010333"/>
    </source>
</evidence>
<sequence>MLSGVKRALLAVSAVSMIFVASASVADDDKTYIIACDAAYAPFSWEQDGKYVGIDVEVLDAIAKASGFKYELKPMNFEGVIPGLISGQLDGAIAGINMNDERRKILDFSDGYFDSGLSVIVKEDSKINTIEDLKGTRAAVKKGTTGALFVESIADKDNVTAQYYTSSPETMMAVKNGYADFLCEDYPVIAYQIKIGVQKGLRIAIPRVSGTPQYGFGVKKGTHEELIKMFNDGLKTIKENGTYDKIVGQYL</sequence>
<feature type="domain" description="Solute-binding protein family 3/N-terminal" evidence="4">
    <location>
        <begin position="31"/>
        <end position="251"/>
    </location>
</feature>
<dbReference type="RefSeq" id="WP_009142279.1">
    <property type="nucleotide sequence ID" value="NZ_GL830941.1"/>
</dbReference>
<reference evidence="6 7" key="1">
    <citation type="submission" date="2011-01" db="EMBL/GenBank/DDBJ databases">
        <authorList>
            <person name="Weinstock G."/>
            <person name="Sodergren E."/>
            <person name="Clifton S."/>
            <person name="Fulton L."/>
            <person name="Fulton B."/>
            <person name="Courtney L."/>
            <person name="Fronick C."/>
            <person name="Harrison M."/>
            <person name="Strong C."/>
            <person name="Farmer C."/>
            <person name="Delahaunty K."/>
            <person name="Markovic C."/>
            <person name="Hall O."/>
            <person name="Minx P."/>
            <person name="Tomlinson C."/>
            <person name="Mitreva M."/>
            <person name="Hou S."/>
            <person name="Chen J."/>
            <person name="Wollam A."/>
            <person name="Pepin K.H."/>
            <person name="Johnson M."/>
            <person name="Bhonagiri V."/>
            <person name="Zhang X."/>
            <person name="Suruliraj S."/>
            <person name="Warren W."/>
            <person name="Chinwalla A."/>
            <person name="Mardis E.R."/>
            <person name="Wilson R.K."/>
        </authorList>
    </citation>
    <scope>NUCLEOTIDE SEQUENCE [LARGE SCALE GENOMIC DNA]</scope>
    <source>
        <strain evidence="7">DSM 22608 / JCM 16073 / KCTC 15190 / YIT 12066</strain>
    </source>
</reference>
<dbReference type="Pfam" id="PF00497">
    <property type="entry name" value="SBP_bac_3"/>
    <property type="match status" value="1"/>
</dbReference>
<dbReference type="PANTHER" id="PTHR35936:SF38">
    <property type="entry name" value="GLUTAMINE-BINDING PERIPLASMIC PROTEIN"/>
    <property type="match status" value="1"/>
</dbReference>
<accession>E8LH91</accession>
<dbReference type="HOGENOM" id="CLU_019602_18_2_6"/>
<feature type="domain" description="Ionotropic glutamate receptor C-terminal" evidence="5">
    <location>
        <begin position="31"/>
        <end position="246"/>
    </location>
</feature>
<keyword evidence="7" id="KW-1185">Reference proteome</keyword>
<name>E8LH91_SUCHY</name>
<evidence type="ECO:0000256" key="3">
    <source>
        <dbReference type="SAM" id="SignalP"/>
    </source>
</evidence>
<dbReference type="STRING" id="762983.HMPREF9444_00049"/>
<evidence type="ECO:0000313" key="6">
    <source>
        <dbReference type="EMBL" id="EFY08099.1"/>
    </source>
</evidence>
<dbReference type="SMART" id="SM00079">
    <property type="entry name" value="PBPe"/>
    <property type="match status" value="1"/>
</dbReference>
<dbReference type="Gene3D" id="3.40.190.10">
    <property type="entry name" value="Periplasmic binding protein-like II"/>
    <property type="match status" value="2"/>
</dbReference>
<dbReference type="EMBL" id="AEVO01000003">
    <property type="protein sequence ID" value="EFY08099.1"/>
    <property type="molecule type" value="Genomic_DNA"/>
</dbReference>
<dbReference type="SUPFAM" id="SSF53850">
    <property type="entry name" value="Periplasmic binding protein-like II"/>
    <property type="match status" value="1"/>
</dbReference>
<dbReference type="InterPro" id="IPR001638">
    <property type="entry name" value="Solute-binding_3/MltF_N"/>
</dbReference>
<evidence type="ECO:0000259" key="5">
    <source>
        <dbReference type="SMART" id="SM00079"/>
    </source>
</evidence>
<dbReference type="Proteomes" id="UP000018458">
    <property type="component" value="Unassembled WGS sequence"/>
</dbReference>